<dbReference type="PANTHER" id="PTHR13068:SF236">
    <property type="entry name" value="OS02G0749800 PROTEIN"/>
    <property type="match status" value="1"/>
</dbReference>
<evidence type="ECO:0000313" key="4">
    <source>
        <dbReference type="EMBL" id="KAK9110386.1"/>
    </source>
</evidence>
<protein>
    <submittedName>
        <fullName evidence="4">Uncharacterized protein</fullName>
    </submittedName>
</protein>
<dbReference type="SMART" id="SM00733">
    <property type="entry name" value="Mterf"/>
    <property type="match status" value="6"/>
</dbReference>
<keyword evidence="2" id="KW-0804">Transcription</keyword>
<dbReference type="Proteomes" id="UP001417504">
    <property type="component" value="Unassembled WGS sequence"/>
</dbReference>
<proteinExistence type="inferred from homology"/>
<name>A0AAP0I8S8_9MAGN</name>
<comment type="caution">
    <text evidence="4">The sequence shown here is derived from an EMBL/GenBank/DDBJ whole genome shotgun (WGS) entry which is preliminary data.</text>
</comment>
<comment type="similarity">
    <text evidence="1">Belongs to the mTERF family.</text>
</comment>
<evidence type="ECO:0000256" key="2">
    <source>
        <dbReference type="ARBA" id="ARBA00022472"/>
    </source>
</evidence>
<dbReference type="FunFam" id="1.25.70.10:FF:000001">
    <property type="entry name" value="Mitochondrial transcription termination factor-like"/>
    <property type="match status" value="1"/>
</dbReference>
<evidence type="ECO:0000256" key="3">
    <source>
        <dbReference type="ARBA" id="ARBA00022946"/>
    </source>
</evidence>
<dbReference type="Pfam" id="PF02536">
    <property type="entry name" value="mTERF"/>
    <property type="match status" value="1"/>
</dbReference>
<dbReference type="GO" id="GO:0006353">
    <property type="term" value="P:DNA-templated transcription termination"/>
    <property type="evidence" value="ECO:0007669"/>
    <property type="project" value="UniProtKB-KW"/>
</dbReference>
<sequence length="260" mass="30115">MEVGFSELEIADFLSKDPTFLCRSLERKIKPSYEYLKSLLGTNDKVAAAIKSSRSSWILNFDLQRIIGRKVEILQEYGVPEEHIVKLVMARTRSLGNNNDRFEELVRNVSKMGIDPSSTQFVKAIYILSGMNKNTLESKFRLFRSYGWTEDEIVSAIRNQPLCIDVSEEKLEKGLDFFMNKLKWEPSELAKYSNLLGLSLQKRVIPRWMVIQCLLSKCLIKDPMNITRVLKLTEAMFLQKFLVKYKSKAPEILKLYQGKL</sequence>
<dbReference type="Gene3D" id="1.25.70.10">
    <property type="entry name" value="Transcription termination factor 3, mitochondrial"/>
    <property type="match status" value="1"/>
</dbReference>
<dbReference type="GO" id="GO:0003676">
    <property type="term" value="F:nucleic acid binding"/>
    <property type="evidence" value="ECO:0007669"/>
    <property type="project" value="InterPro"/>
</dbReference>
<dbReference type="AlphaFoldDB" id="A0AAP0I8S8"/>
<keyword evidence="3" id="KW-0809">Transit peptide</keyword>
<reference evidence="4 5" key="1">
    <citation type="submission" date="2024-01" db="EMBL/GenBank/DDBJ databases">
        <title>Genome assemblies of Stephania.</title>
        <authorList>
            <person name="Yang L."/>
        </authorList>
    </citation>
    <scope>NUCLEOTIDE SEQUENCE [LARGE SCALE GENOMIC DNA]</scope>
    <source>
        <strain evidence="4">QJT</strain>
        <tissue evidence="4">Leaf</tissue>
    </source>
</reference>
<dbReference type="PANTHER" id="PTHR13068">
    <property type="entry name" value="CGI-12 PROTEIN-RELATED"/>
    <property type="match status" value="1"/>
</dbReference>
<dbReference type="InterPro" id="IPR003690">
    <property type="entry name" value="MTERF"/>
</dbReference>
<keyword evidence="2" id="KW-0805">Transcription regulation</keyword>
<evidence type="ECO:0000313" key="5">
    <source>
        <dbReference type="Proteomes" id="UP001417504"/>
    </source>
</evidence>
<dbReference type="EMBL" id="JBBNAE010000007">
    <property type="protein sequence ID" value="KAK9110386.1"/>
    <property type="molecule type" value="Genomic_DNA"/>
</dbReference>
<keyword evidence="5" id="KW-1185">Reference proteome</keyword>
<accession>A0AAP0I8S8</accession>
<dbReference type="InterPro" id="IPR038538">
    <property type="entry name" value="MTERF_sf"/>
</dbReference>
<gene>
    <name evidence="4" type="ORF">Sjap_018446</name>
</gene>
<organism evidence="4 5">
    <name type="scientific">Stephania japonica</name>
    <dbReference type="NCBI Taxonomy" id="461633"/>
    <lineage>
        <taxon>Eukaryota</taxon>
        <taxon>Viridiplantae</taxon>
        <taxon>Streptophyta</taxon>
        <taxon>Embryophyta</taxon>
        <taxon>Tracheophyta</taxon>
        <taxon>Spermatophyta</taxon>
        <taxon>Magnoliopsida</taxon>
        <taxon>Ranunculales</taxon>
        <taxon>Menispermaceae</taxon>
        <taxon>Menispermoideae</taxon>
        <taxon>Cissampelideae</taxon>
        <taxon>Stephania</taxon>
    </lineage>
</organism>
<keyword evidence="2" id="KW-0806">Transcription termination</keyword>
<evidence type="ECO:0000256" key="1">
    <source>
        <dbReference type="ARBA" id="ARBA00007692"/>
    </source>
</evidence>